<evidence type="ECO:0000256" key="1">
    <source>
        <dbReference type="SAM" id="MobiDB-lite"/>
    </source>
</evidence>
<feature type="region of interest" description="Disordered" evidence="1">
    <location>
        <begin position="26"/>
        <end position="55"/>
    </location>
</feature>
<gene>
    <name evidence="2" type="ORF">METZ01_LOCUS5047</name>
</gene>
<evidence type="ECO:0000313" key="2">
    <source>
        <dbReference type="EMBL" id="SUZ52193.1"/>
    </source>
</evidence>
<reference evidence="2" key="1">
    <citation type="submission" date="2018-05" db="EMBL/GenBank/DDBJ databases">
        <authorList>
            <person name="Lanie J.A."/>
            <person name="Ng W.-L."/>
            <person name="Kazmierczak K.M."/>
            <person name="Andrzejewski T.M."/>
            <person name="Davidsen T.M."/>
            <person name="Wayne K.J."/>
            <person name="Tettelin H."/>
            <person name="Glass J.I."/>
            <person name="Rusch D."/>
            <person name="Podicherti R."/>
            <person name="Tsui H.-C.T."/>
            <person name="Winkler M.E."/>
        </authorList>
    </citation>
    <scope>NUCLEOTIDE SEQUENCE</scope>
</reference>
<name>A0A381NF81_9ZZZZ</name>
<dbReference type="EMBL" id="UINC01000261">
    <property type="protein sequence ID" value="SUZ52193.1"/>
    <property type="molecule type" value="Genomic_DNA"/>
</dbReference>
<protein>
    <submittedName>
        <fullName evidence="2">Uncharacterized protein</fullName>
    </submittedName>
</protein>
<dbReference type="AlphaFoldDB" id="A0A381NF81"/>
<proteinExistence type="predicted"/>
<organism evidence="2">
    <name type="scientific">marine metagenome</name>
    <dbReference type="NCBI Taxonomy" id="408172"/>
    <lineage>
        <taxon>unclassified sequences</taxon>
        <taxon>metagenomes</taxon>
        <taxon>ecological metagenomes</taxon>
    </lineage>
</organism>
<accession>A0A381NF81</accession>
<sequence length="55" mass="6045">MAFDTVPAGRVTCVGAARNTYRKHANEPDFIMSEQRPPGGKLRHRFDSAESISAP</sequence>